<proteinExistence type="predicted"/>
<name>A0AAV7MNR1_PLEWA</name>
<protein>
    <recommendedName>
        <fullName evidence="3">DJ-1/PfpI domain-containing protein</fullName>
    </recommendedName>
</protein>
<evidence type="ECO:0008006" key="3">
    <source>
        <dbReference type="Google" id="ProtNLM"/>
    </source>
</evidence>
<organism evidence="1 2">
    <name type="scientific">Pleurodeles waltl</name>
    <name type="common">Iberian ribbed newt</name>
    <dbReference type="NCBI Taxonomy" id="8319"/>
    <lineage>
        <taxon>Eukaryota</taxon>
        <taxon>Metazoa</taxon>
        <taxon>Chordata</taxon>
        <taxon>Craniata</taxon>
        <taxon>Vertebrata</taxon>
        <taxon>Euteleostomi</taxon>
        <taxon>Amphibia</taxon>
        <taxon>Batrachia</taxon>
        <taxon>Caudata</taxon>
        <taxon>Salamandroidea</taxon>
        <taxon>Salamandridae</taxon>
        <taxon>Pleurodelinae</taxon>
        <taxon>Pleurodeles</taxon>
    </lineage>
</organism>
<evidence type="ECO:0000313" key="2">
    <source>
        <dbReference type="Proteomes" id="UP001066276"/>
    </source>
</evidence>
<dbReference type="AlphaFoldDB" id="A0AAV7MNR1"/>
<comment type="caution">
    <text evidence="1">The sequence shown here is derived from an EMBL/GenBank/DDBJ whole genome shotgun (WGS) entry which is preliminary data.</text>
</comment>
<gene>
    <name evidence="1" type="ORF">NDU88_001549</name>
</gene>
<keyword evidence="2" id="KW-1185">Reference proteome</keyword>
<reference evidence="1" key="1">
    <citation type="journal article" date="2022" name="bioRxiv">
        <title>Sequencing and chromosome-scale assembly of the giantPleurodeles waltlgenome.</title>
        <authorList>
            <person name="Brown T."/>
            <person name="Elewa A."/>
            <person name="Iarovenko S."/>
            <person name="Subramanian E."/>
            <person name="Araus A.J."/>
            <person name="Petzold A."/>
            <person name="Susuki M."/>
            <person name="Suzuki K.-i.T."/>
            <person name="Hayashi T."/>
            <person name="Toyoda A."/>
            <person name="Oliveira C."/>
            <person name="Osipova E."/>
            <person name="Leigh N.D."/>
            <person name="Simon A."/>
            <person name="Yun M.H."/>
        </authorList>
    </citation>
    <scope>NUCLEOTIDE SEQUENCE</scope>
    <source>
        <strain evidence="1">20211129_DDA</strain>
        <tissue evidence="1">Liver</tissue>
    </source>
</reference>
<dbReference type="Proteomes" id="UP001066276">
    <property type="component" value="Chromosome 9"/>
</dbReference>
<dbReference type="EMBL" id="JANPWB010000013">
    <property type="protein sequence ID" value="KAJ1104134.1"/>
    <property type="molecule type" value="Genomic_DNA"/>
</dbReference>
<sequence length="69" mass="7284">MGPYHTCAQKLLQDSSLSLPSQQLNDEVGGDWSIVVPAVATLVYIDLPSPVCRFDVLIMPGATSANGPV</sequence>
<evidence type="ECO:0000313" key="1">
    <source>
        <dbReference type="EMBL" id="KAJ1104134.1"/>
    </source>
</evidence>
<accession>A0AAV7MNR1</accession>